<dbReference type="GO" id="GO:0005886">
    <property type="term" value="C:plasma membrane"/>
    <property type="evidence" value="ECO:0007669"/>
    <property type="project" value="UniProtKB-SubCell"/>
</dbReference>
<comment type="subunit">
    <text evidence="5">NDH-1 is composed of 14 different subunits. Subunits NuoA, H, J, K, L, M, N constitute the membrane sector of the complex.</text>
</comment>
<accession>A0A5C8KAT3</accession>
<feature type="transmembrane region" description="Helical" evidence="5">
    <location>
        <begin position="209"/>
        <end position="228"/>
    </location>
</feature>
<keyword evidence="5 6" id="KW-0520">NAD</keyword>
<comment type="caution">
    <text evidence="7">The sequence shown here is derived from an EMBL/GenBank/DDBJ whole genome shotgun (WGS) entry which is preliminary data.</text>
</comment>
<dbReference type="AlphaFoldDB" id="A0A5C8KAT3"/>
<comment type="similarity">
    <text evidence="5 6">Belongs to the complex I subunit 1 family.</text>
</comment>
<evidence type="ECO:0000313" key="8">
    <source>
        <dbReference type="Proteomes" id="UP000321926"/>
    </source>
</evidence>
<feature type="transmembrane region" description="Helical" evidence="5">
    <location>
        <begin position="305"/>
        <end position="330"/>
    </location>
</feature>
<evidence type="ECO:0000256" key="5">
    <source>
        <dbReference type="HAMAP-Rule" id="MF_01350"/>
    </source>
</evidence>
<keyword evidence="5" id="KW-0830">Ubiquinone</keyword>
<dbReference type="OrthoDB" id="9803734at2"/>
<keyword evidence="3 5" id="KW-1133">Transmembrane helix</keyword>
<feature type="transmembrane region" description="Helical" evidence="5">
    <location>
        <begin position="6"/>
        <end position="23"/>
    </location>
</feature>
<feature type="transmembrane region" description="Helical" evidence="5">
    <location>
        <begin position="342"/>
        <end position="364"/>
    </location>
</feature>
<dbReference type="GO" id="GO:0009060">
    <property type="term" value="P:aerobic respiration"/>
    <property type="evidence" value="ECO:0007669"/>
    <property type="project" value="TreeGrafter"/>
</dbReference>
<comment type="catalytic activity">
    <reaction evidence="5">
        <text>a quinone + NADH + 5 H(+)(in) = a quinol + NAD(+) + 4 H(+)(out)</text>
        <dbReference type="Rhea" id="RHEA:57888"/>
        <dbReference type="ChEBI" id="CHEBI:15378"/>
        <dbReference type="ChEBI" id="CHEBI:24646"/>
        <dbReference type="ChEBI" id="CHEBI:57540"/>
        <dbReference type="ChEBI" id="CHEBI:57945"/>
        <dbReference type="ChEBI" id="CHEBI:132124"/>
    </reaction>
</comment>
<evidence type="ECO:0000256" key="6">
    <source>
        <dbReference type="RuleBase" id="RU000471"/>
    </source>
</evidence>
<evidence type="ECO:0000256" key="1">
    <source>
        <dbReference type="ARBA" id="ARBA00004141"/>
    </source>
</evidence>
<dbReference type="GO" id="GO:0048038">
    <property type="term" value="F:quinone binding"/>
    <property type="evidence" value="ECO:0007669"/>
    <property type="project" value="UniProtKB-KW"/>
</dbReference>
<dbReference type="EC" id="7.1.1.-" evidence="5"/>
<evidence type="ECO:0000313" key="7">
    <source>
        <dbReference type="EMBL" id="TXK48626.1"/>
    </source>
</evidence>
<comment type="subcellular location">
    <subcellularLocation>
        <location evidence="5 6">Cell membrane</location>
        <topology evidence="5 6">Multi-pass membrane protein</topology>
    </subcellularLocation>
    <subcellularLocation>
        <location evidence="1">Membrane</location>
        <topology evidence="1">Multi-pass membrane protein</topology>
    </subcellularLocation>
</comment>
<feature type="transmembrane region" description="Helical" evidence="5">
    <location>
        <begin position="70"/>
        <end position="89"/>
    </location>
</feature>
<dbReference type="HAMAP" id="MF_01350">
    <property type="entry name" value="NDH1_NuoH"/>
    <property type="match status" value="1"/>
</dbReference>
<dbReference type="RefSeq" id="WP_147921216.1">
    <property type="nucleotide sequence ID" value="NZ_VRTY01000023.1"/>
</dbReference>
<dbReference type="Proteomes" id="UP000321926">
    <property type="component" value="Unassembled WGS sequence"/>
</dbReference>
<dbReference type="EMBL" id="VRTY01000023">
    <property type="protein sequence ID" value="TXK48626.1"/>
    <property type="molecule type" value="Genomic_DNA"/>
</dbReference>
<dbReference type="GO" id="GO:0016655">
    <property type="term" value="F:oxidoreductase activity, acting on NAD(P)H, quinone or similar compound as acceptor"/>
    <property type="evidence" value="ECO:0007669"/>
    <property type="project" value="UniProtKB-UniRule"/>
</dbReference>
<dbReference type="InterPro" id="IPR018086">
    <property type="entry name" value="NADH_UbQ_OxRdtase_su1_CS"/>
</dbReference>
<dbReference type="PANTHER" id="PTHR11432">
    <property type="entry name" value="NADH DEHYDROGENASE SUBUNIT 1"/>
    <property type="match status" value="1"/>
</dbReference>
<evidence type="ECO:0000256" key="4">
    <source>
        <dbReference type="ARBA" id="ARBA00023136"/>
    </source>
</evidence>
<dbReference type="PROSITE" id="PS00668">
    <property type="entry name" value="COMPLEX1_ND1_2"/>
    <property type="match status" value="1"/>
</dbReference>
<gene>
    <name evidence="5" type="primary">nuoH</name>
    <name evidence="7" type="ORF">FVR03_07970</name>
</gene>
<dbReference type="PANTHER" id="PTHR11432:SF3">
    <property type="entry name" value="NADH-UBIQUINONE OXIDOREDUCTASE CHAIN 1"/>
    <property type="match status" value="1"/>
</dbReference>
<feature type="transmembrane region" description="Helical" evidence="5">
    <location>
        <begin position="265"/>
        <end position="285"/>
    </location>
</feature>
<keyword evidence="4 5" id="KW-0472">Membrane</keyword>
<protein>
    <recommendedName>
        <fullName evidence="5">NADH-quinone oxidoreductase subunit H</fullName>
        <ecNumber evidence="5">7.1.1.-</ecNumber>
    </recommendedName>
    <alternativeName>
        <fullName evidence="5">NADH dehydrogenase I subunit H</fullName>
    </alternativeName>
    <alternativeName>
        <fullName evidence="5">NDH-1 subunit H</fullName>
    </alternativeName>
</protein>
<reference evidence="7 8" key="1">
    <citation type="submission" date="2019-08" db="EMBL/GenBank/DDBJ databases">
        <authorList>
            <person name="Shi S."/>
        </authorList>
    </citation>
    <scope>NUCLEOTIDE SEQUENCE [LARGE SCALE GENOMIC DNA]</scope>
    <source>
        <strain evidence="7 8">GY10130</strain>
    </source>
</reference>
<dbReference type="InterPro" id="IPR001694">
    <property type="entry name" value="NADH_UbQ_OxRdtase_su1/FPO"/>
</dbReference>
<evidence type="ECO:0000256" key="3">
    <source>
        <dbReference type="ARBA" id="ARBA00022989"/>
    </source>
</evidence>
<dbReference type="Pfam" id="PF00146">
    <property type="entry name" value="NADHdh"/>
    <property type="match status" value="1"/>
</dbReference>
<dbReference type="GO" id="GO:0003954">
    <property type="term" value="F:NADH dehydrogenase activity"/>
    <property type="evidence" value="ECO:0007669"/>
    <property type="project" value="TreeGrafter"/>
</dbReference>
<keyword evidence="5" id="KW-1003">Cell membrane</keyword>
<feature type="transmembrane region" description="Helical" evidence="5">
    <location>
        <begin position="141"/>
        <end position="158"/>
    </location>
</feature>
<keyword evidence="2 5" id="KW-0812">Transmembrane</keyword>
<keyword evidence="5" id="KW-1278">Translocase</keyword>
<comment type="function">
    <text evidence="5">NDH-1 shuttles electrons from NADH, via FMN and iron-sulfur (Fe-S) centers, to quinones in the respiratory chain. The immediate electron acceptor for the enzyme in this species is believed to be ubiquinone. Couples the redox reaction to proton translocation (for every two electrons transferred, four hydrogen ions are translocated across the cytoplasmic membrane), and thus conserves the redox energy in a proton gradient. This subunit may bind ubiquinone.</text>
</comment>
<keyword evidence="5" id="KW-0874">Quinone</keyword>
<proteinExistence type="inferred from homology"/>
<keyword evidence="8" id="KW-1185">Reference proteome</keyword>
<organism evidence="7 8">
    <name type="scientific">Pontibacter qinzhouensis</name>
    <dbReference type="NCBI Taxonomy" id="2603253"/>
    <lineage>
        <taxon>Bacteria</taxon>
        <taxon>Pseudomonadati</taxon>
        <taxon>Bacteroidota</taxon>
        <taxon>Cytophagia</taxon>
        <taxon>Cytophagales</taxon>
        <taxon>Hymenobacteraceae</taxon>
        <taxon>Pontibacter</taxon>
    </lineage>
</organism>
<name>A0A5C8KAT3_9BACT</name>
<sequence>MALLAFVITISLMLVVVIVVVYAERKVAAFMQDRLGPTEAGPYGTLQPLLDVLKLLQKEDIIPAAADKKLFAVAPILIFAAVFAGFAVIPLSPTLVPAGVGIGVFYLLAIISLDVIGLLMAGWGSNNKYAMLGAMRSVAQIVSYEIPAGLALLSVVMICQSLDFQEISYQQGVLMNAFPGLEQEQNWLFGIRSLGFETTTVGGLTTWNIFRAPVLLVAFIVYFIASLAECNRAPFDIPEAESELVAGFHVEYSGFRFATFFLAEYAMMVLVCLVAVILFLGSWNTPLPNIGPIALANWTTGAPGGIASVVWGGFWLISKTLVLLFVQLWARWTYPRLRVDQLMHLCWKVLTPISIGLVLLAGLWRLLMI</sequence>
<feature type="transmembrane region" description="Helical" evidence="5">
    <location>
        <begin position="95"/>
        <end position="120"/>
    </location>
</feature>
<evidence type="ECO:0000256" key="2">
    <source>
        <dbReference type="ARBA" id="ARBA00022692"/>
    </source>
</evidence>